<feature type="domain" description="ABM" evidence="1">
    <location>
        <begin position="2"/>
        <end position="93"/>
    </location>
</feature>
<dbReference type="Pfam" id="PF03992">
    <property type="entry name" value="ABM"/>
    <property type="match status" value="2"/>
</dbReference>
<comment type="caution">
    <text evidence="2">The sequence shown here is derived from an EMBL/GenBank/DDBJ whole genome shotgun (WGS) entry which is preliminary data.</text>
</comment>
<evidence type="ECO:0000259" key="1">
    <source>
        <dbReference type="PROSITE" id="PS51725"/>
    </source>
</evidence>
<dbReference type="EMBL" id="JAASRO010000001">
    <property type="protein sequence ID" value="NIK61442.1"/>
    <property type="molecule type" value="Genomic_DNA"/>
</dbReference>
<dbReference type="InterPro" id="IPR007138">
    <property type="entry name" value="ABM_dom"/>
</dbReference>
<dbReference type="AlphaFoldDB" id="A0A7X6A4F1"/>
<protein>
    <submittedName>
        <fullName evidence="2">Heme-degrading monooxygenase HmoA</fullName>
    </submittedName>
</protein>
<dbReference type="Gene3D" id="3.30.70.100">
    <property type="match status" value="1"/>
</dbReference>
<evidence type="ECO:0000313" key="3">
    <source>
        <dbReference type="Proteomes" id="UP000555407"/>
    </source>
</evidence>
<dbReference type="Proteomes" id="UP000555407">
    <property type="component" value="Unassembled WGS sequence"/>
</dbReference>
<name>A0A7X6A4F1_9ACTN</name>
<keyword evidence="3" id="KW-1185">Reference proteome</keyword>
<keyword evidence="2" id="KW-0560">Oxidoreductase</keyword>
<keyword evidence="2" id="KW-0503">Monooxygenase</keyword>
<dbReference type="RefSeq" id="WP_167215944.1">
    <property type="nucleotide sequence ID" value="NZ_JAASRO010000001.1"/>
</dbReference>
<dbReference type="GO" id="GO:0004497">
    <property type="term" value="F:monooxygenase activity"/>
    <property type="evidence" value="ECO:0007669"/>
    <property type="project" value="UniProtKB-KW"/>
</dbReference>
<reference evidence="2 3" key="1">
    <citation type="submission" date="2020-03" db="EMBL/GenBank/DDBJ databases">
        <title>Sequencing the genomes of 1000 actinobacteria strains.</title>
        <authorList>
            <person name="Klenk H.-P."/>
        </authorList>
    </citation>
    <scope>NUCLEOTIDE SEQUENCE [LARGE SCALE GENOMIC DNA]</scope>
    <source>
        <strain evidence="2 3">DSM 45490</strain>
    </source>
</reference>
<proteinExistence type="predicted"/>
<accession>A0A7X6A4F1</accession>
<evidence type="ECO:0000313" key="2">
    <source>
        <dbReference type="EMBL" id="NIK61442.1"/>
    </source>
</evidence>
<dbReference type="InterPro" id="IPR011008">
    <property type="entry name" value="Dimeric_a/b-barrel"/>
</dbReference>
<gene>
    <name evidence="2" type="ORF">BJY22_007159</name>
</gene>
<organism evidence="2 3">
    <name type="scientific">Kribbella shirazensis</name>
    <dbReference type="NCBI Taxonomy" id="1105143"/>
    <lineage>
        <taxon>Bacteria</taxon>
        <taxon>Bacillati</taxon>
        <taxon>Actinomycetota</taxon>
        <taxon>Actinomycetes</taxon>
        <taxon>Propionibacteriales</taxon>
        <taxon>Kribbellaceae</taxon>
        <taxon>Kribbella</taxon>
    </lineage>
</organism>
<dbReference type="SUPFAM" id="SSF54909">
    <property type="entry name" value="Dimeric alpha+beta barrel"/>
    <property type="match status" value="2"/>
</dbReference>
<sequence>MLVFLTRITVAASDIDTFVDTRNSTMFPAVQEQPGYGGIALLRPRTDNDTARLALLNWWRSAADQQRWVDSPEHEAMASRTKDLVRSAQSSTYEYADDLSLTVNDSARATMISIGMHQTMPGRSAEYIAARRDIGNPSMRQAAGFAGISTCQTPGDVERFMVVLEWADDAMADRYYDSEEHLNSVVPAIGGALTTLEPSERYDVLMRDIPGVSKATNG</sequence>
<dbReference type="PROSITE" id="PS51725">
    <property type="entry name" value="ABM"/>
    <property type="match status" value="1"/>
</dbReference>